<dbReference type="GO" id="GO:0090729">
    <property type="term" value="F:toxin activity"/>
    <property type="evidence" value="ECO:0007669"/>
    <property type="project" value="UniProtKB-KW"/>
</dbReference>
<feature type="chain" id="PRO_5003189732" evidence="7">
    <location>
        <begin position="25"/>
        <end position="67"/>
    </location>
</feature>
<evidence type="ECO:0000256" key="5">
    <source>
        <dbReference type="ARBA" id="ARBA00022872"/>
    </source>
</evidence>
<keyword evidence="3" id="KW-0800">Toxin</keyword>
<keyword evidence="4" id="KW-0960">Knottin</keyword>
<accession>E4VP46</accession>
<keyword evidence="6" id="KW-1015">Disulfide bond</keyword>
<dbReference type="PROSITE" id="PS51200">
    <property type="entry name" value="SHORT_SCORPION_CHLORIDE"/>
    <property type="match status" value="1"/>
</dbReference>
<dbReference type="Pfam" id="PF05294">
    <property type="entry name" value="Toxin_5"/>
    <property type="match status" value="1"/>
</dbReference>
<evidence type="ECO:0000256" key="3">
    <source>
        <dbReference type="ARBA" id="ARBA00022656"/>
    </source>
</evidence>
<evidence type="ECO:0000256" key="7">
    <source>
        <dbReference type="SAM" id="SignalP"/>
    </source>
</evidence>
<protein>
    <submittedName>
        <fullName evidence="8">Venom chloride channel toxin-2</fullName>
    </submittedName>
</protein>
<dbReference type="InterPro" id="IPR036574">
    <property type="entry name" value="Scorpion_toxin-like_sf"/>
</dbReference>
<reference evidence="8" key="1">
    <citation type="submission" date="2007-02" db="EMBL/GenBank/DDBJ databases">
        <title>Molecular characterization of a venom chloride channel toxin-2 (Mevchlorotoxin-2) from Mesobuthus eupeus.</title>
        <authorList>
            <person name="Zhu S."/>
            <person name="Gao B."/>
        </authorList>
    </citation>
    <scope>NUCLEOTIDE SEQUENCE</scope>
</reference>
<evidence type="ECO:0000256" key="6">
    <source>
        <dbReference type="ARBA" id="ARBA00023157"/>
    </source>
</evidence>
<proteinExistence type="evidence at transcript level"/>
<keyword evidence="7" id="KW-0732">Signal</keyword>
<keyword evidence="5" id="KW-0872">Ion channel impairing toxin</keyword>
<evidence type="ECO:0000256" key="4">
    <source>
        <dbReference type="ARBA" id="ARBA00022854"/>
    </source>
</evidence>
<feature type="signal peptide" evidence="7">
    <location>
        <begin position="1"/>
        <end position="24"/>
    </location>
</feature>
<sequence>MKFLYGIVFIALFLTGMIATHTEAMCMPCFTTRPDMAQQCRDCCGGNGKCFGYQCLCNRGRIVIMYT</sequence>
<dbReference type="InterPro" id="IPR007958">
    <property type="entry name" value="Scorpion_toxinS_Cl_inh"/>
</dbReference>
<dbReference type="GO" id="GO:0005576">
    <property type="term" value="C:extracellular region"/>
    <property type="evidence" value="ECO:0007669"/>
    <property type="project" value="UniProtKB-SubCell"/>
</dbReference>
<dbReference type="SUPFAM" id="SSF57095">
    <property type="entry name" value="Scorpion toxin-like"/>
    <property type="match status" value="1"/>
</dbReference>
<dbReference type="GO" id="GO:0099106">
    <property type="term" value="F:ion channel regulator activity"/>
    <property type="evidence" value="ECO:0007669"/>
    <property type="project" value="UniProtKB-KW"/>
</dbReference>
<dbReference type="EMBL" id="EF445088">
    <property type="protein sequence ID" value="ABR21063.1"/>
    <property type="molecule type" value="mRNA"/>
</dbReference>
<evidence type="ECO:0000256" key="1">
    <source>
        <dbReference type="ARBA" id="ARBA00004613"/>
    </source>
</evidence>
<evidence type="ECO:0000256" key="2">
    <source>
        <dbReference type="ARBA" id="ARBA00022525"/>
    </source>
</evidence>
<comment type="subcellular location">
    <subcellularLocation>
        <location evidence="1">Secreted</location>
    </subcellularLocation>
</comment>
<evidence type="ECO:0000313" key="8">
    <source>
        <dbReference type="EMBL" id="ABR21063.1"/>
    </source>
</evidence>
<name>E4VP46_MESEU</name>
<keyword evidence="2" id="KW-0964">Secreted</keyword>
<organism evidence="8">
    <name type="scientific">Mesobuthus eupeus</name>
    <name type="common">Lesser Asian scorpion</name>
    <name type="synonym">Buthus eupeus</name>
    <dbReference type="NCBI Taxonomy" id="34648"/>
    <lineage>
        <taxon>Eukaryota</taxon>
        <taxon>Metazoa</taxon>
        <taxon>Ecdysozoa</taxon>
        <taxon>Arthropoda</taxon>
        <taxon>Chelicerata</taxon>
        <taxon>Arachnida</taxon>
        <taxon>Scorpiones</taxon>
        <taxon>Buthida</taxon>
        <taxon>Buthoidea</taxon>
        <taxon>Buthidae</taxon>
        <taxon>Mesobuthus</taxon>
    </lineage>
</organism>
<dbReference type="AlphaFoldDB" id="E4VP46"/>